<dbReference type="EMBL" id="JAOBTT010000002">
    <property type="protein sequence ID" value="MDZ7280291.1"/>
    <property type="molecule type" value="Genomic_DNA"/>
</dbReference>
<dbReference type="RefSeq" id="WP_322544180.1">
    <property type="nucleotide sequence ID" value="NZ_JAOBTT010000002.1"/>
</dbReference>
<organism evidence="2 3">
    <name type="scientific">Pantoea eucrina</name>
    <dbReference type="NCBI Taxonomy" id="472693"/>
    <lineage>
        <taxon>Bacteria</taxon>
        <taxon>Pseudomonadati</taxon>
        <taxon>Pseudomonadota</taxon>
        <taxon>Gammaproteobacteria</taxon>
        <taxon>Enterobacterales</taxon>
        <taxon>Erwiniaceae</taxon>
        <taxon>Pantoea</taxon>
    </lineage>
</organism>
<dbReference type="SMART" id="SM01022">
    <property type="entry name" value="ASCH"/>
    <property type="match status" value="1"/>
</dbReference>
<evidence type="ECO:0000313" key="2">
    <source>
        <dbReference type="EMBL" id="MDZ7280291.1"/>
    </source>
</evidence>
<dbReference type="Proteomes" id="UP001288620">
    <property type="component" value="Unassembled WGS sequence"/>
</dbReference>
<accession>A0ABU5LK35</accession>
<feature type="domain" description="ASCH" evidence="1">
    <location>
        <begin position="6"/>
        <end position="106"/>
    </location>
</feature>
<evidence type="ECO:0000259" key="1">
    <source>
        <dbReference type="SMART" id="SM01022"/>
    </source>
</evidence>
<gene>
    <name evidence="2" type="ORF">N4G40_18730</name>
</gene>
<dbReference type="InterPro" id="IPR015947">
    <property type="entry name" value="PUA-like_sf"/>
</dbReference>
<dbReference type="Pfam" id="PF04266">
    <property type="entry name" value="ASCH"/>
    <property type="match status" value="1"/>
</dbReference>
<protein>
    <submittedName>
        <fullName evidence="2">ASCH domain-containing protein</fullName>
    </submittedName>
</protein>
<dbReference type="InterPro" id="IPR007374">
    <property type="entry name" value="ASCH_domain"/>
</dbReference>
<proteinExistence type="predicted"/>
<evidence type="ECO:0000313" key="3">
    <source>
        <dbReference type="Proteomes" id="UP001288620"/>
    </source>
</evidence>
<dbReference type="SUPFAM" id="SSF88697">
    <property type="entry name" value="PUA domain-like"/>
    <property type="match status" value="1"/>
</dbReference>
<comment type="caution">
    <text evidence="2">The sequence shown here is derived from an EMBL/GenBank/DDBJ whole genome shotgun (WGS) entry which is preliminary data.</text>
</comment>
<sequence>MSLQSLEIVPRLLPDIRAGKKRHTIRWQEREIVAGPLLYVNAQNVFETVMVFVTHIEKMPLSEVAARLGRRAEWPDAELLEGMREHYPAIEMDSEVAVIHHLPPVT</sequence>
<reference evidence="3" key="1">
    <citation type="submission" date="2023-07" db="EMBL/GenBank/DDBJ databases">
        <title>Structural and functional analysis of rice phyllospheric bacteria for their antimicrobial properties and defense elicitation against blast disease.</title>
        <authorList>
            <person name="Sahu K.P."/>
            <person name="Asharani P."/>
            <person name="Kumar M."/>
            <person name="Reddy B."/>
            <person name="Kumar A."/>
        </authorList>
    </citation>
    <scope>NUCLEOTIDE SEQUENCE [LARGE SCALE GENOMIC DNA]</scope>
    <source>
        <strain evidence="3">OsEp_Plm_30P10</strain>
    </source>
</reference>
<keyword evidence="3" id="KW-1185">Reference proteome</keyword>
<name>A0ABU5LK35_9GAMM</name>